<evidence type="ECO:0000313" key="6">
    <source>
        <dbReference type="Proteomes" id="UP001165367"/>
    </source>
</evidence>
<protein>
    <submittedName>
        <fullName evidence="5">ABC transporter ATP-binding protein</fullName>
    </submittedName>
</protein>
<comment type="caution">
    <text evidence="5">The sequence shown here is derived from an EMBL/GenBank/DDBJ whole genome shotgun (WGS) entry which is preliminary data.</text>
</comment>
<sequence>MLELTSIQKSFNDKPVLDIPLLRLDPGIYWLKGANGSGKSTLFKMLAGLLPGKGEISIQGVSQLKQPVAYRQLINHSPAEPVFPAFITGDELISFVSSVKKGGPEQVDEIRRRLEIGNYTANPTGSYSSGMLKKLSLLLAFIGQPAWILLDEPFTTLDTQAQQRLHTLISDRHKAGTSFIITSHHDLETPDLKFDGVFRITETQLKKELPV</sequence>
<dbReference type="InterPro" id="IPR003593">
    <property type="entry name" value="AAA+_ATPase"/>
</dbReference>
<dbReference type="InterPro" id="IPR003439">
    <property type="entry name" value="ABC_transporter-like_ATP-bd"/>
</dbReference>
<keyword evidence="6" id="KW-1185">Reference proteome</keyword>
<evidence type="ECO:0000259" key="4">
    <source>
        <dbReference type="PROSITE" id="PS50893"/>
    </source>
</evidence>
<keyword evidence="1" id="KW-0813">Transport</keyword>
<dbReference type="InterPro" id="IPR051782">
    <property type="entry name" value="ABC_Transporter_VariousFunc"/>
</dbReference>
<dbReference type="InterPro" id="IPR017871">
    <property type="entry name" value="ABC_transporter-like_CS"/>
</dbReference>
<evidence type="ECO:0000256" key="2">
    <source>
        <dbReference type="ARBA" id="ARBA00022741"/>
    </source>
</evidence>
<dbReference type="SMART" id="SM00382">
    <property type="entry name" value="AAA"/>
    <property type="match status" value="1"/>
</dbReference>
<dbReference type="PANTHER" id="PTHR42939">
    <property type="entry name" value="ABC TRANSPORTER ATP-BINDING PROTEIN ALBC-RELATED"/>
    <property type="match status" value="1"/>
</dbReference>
<dbReference type="PANTHER" id="PTHR42939:SF1">
    <property type="entry name" value="ABC TRANSPORTER ATP-BINDING PROTEIN ALBC-RELATED"/>
    <property type="match status" value="1"/>
</dbReference>
<dbReference type="GO" id="GO:0005524">
    <property type="term" value="F:ATP binding"/>
    <property type="evidence" value="ECO:0007669"/>
    <property type="project" value="UniProtKB-KW"/>
</dbReference>
<organism evidence="5 6">
    <name type="scientific">Terrimonas ginsenosidimutans</name>
    <dbReference type="NCBI Taxonomy" id="2908004"/>
    <lineage>
        <taxon>Bacteria</taxon>
        <taxon>Pseudomonadati</taxon>
        <taxon>Bacteroidota</taxon>
        <taxon>Chitinophagia</taxon>
        <taxon>Chitinophagales</taxon>
        <taxon>Chitinophagaceae</taxon>
        <taxon>Terrimonas</taxon>
    </lineage>
</organism>
<dbReference type="PROSITE" id="PS00211">
    <property type="entry name" value="ABC_TRANSPORTER_1"/>
    <property type="match status" value="1"/>
</dbReference>
<evidence type="ECO:0000256" key="1">
    <source>
        <dbReference type="ARBA" id="ARBA00022448"/>
    </source>
</evidence>
<keyword evidence="2" id="KW-0547">Nucleotide-binding</keyword>
<evidence type="ECO:0000256" key="3">
    <source>
        <dbReference type="ARBA" id="ARBA00022840"/>
    </source>
</evidence>
<dbReference type="RefSeq" id="WP_237876350.1">
    <property type="nucleotide sequence ID" value="NZ_JAKLTR010000022.1"/>
</dbReference>
<dbReference type="Proteomes" id="UP001165367">
    <property type="component" value="Unassembled WGS sequence"/>
</dbReference>
<accession>A0ABS9KZ29</accession>
<gene>
    <name evidence="5" type="ORF">LZZ85_24930</name>
</gene>
<dbReference type="SUPFAM" id="SSF52540">
    <property type="entry name" value="P-loop containing nucleoside triphosphate hydrolases"/>
    <property type="match status" value="1"/>
</dbReference>
<name>A0ABS9KZ29_9BACT</name>
<dbReference type="PROSITE" id="PS50893">
    <property type="entry name" value="ABC_TRANSPORTER_2"/>
    <property type="match status" value="1"/>
</dbReference>
<reference evidence="5" key="1">
    <citation type="submission" date="2022-01" db="EMBL/GenBank/DDBJ databases">
        <authorList>
            <person name="Jo J.-H."/>
            <person name="Im W.-T."/>
        </authorList>
    </citation>
    <scope>NUCLEOTIDE SEQUENCE</scope>
    <source>
        <strain evidence="5">NA20</strain>
    </source>
</reference>
<dbReference type="EMBL" id="JAKLTR010000022">
    <property type="protein sequence ID" value="MCG2617568.1"/>
    <property type="molecule type" value="Genomic_DNA"/>
</dbReference>
<feature type="domain" description="ABC transporter" evidence="4">
    <location>
        <begin position="2"/>
        <end position="210"/>
    </location>
</feature>
<evidence type="ECO:0000313" key="5">
    <source>
        <dbReference type="EMBL" id="MCG2617568.1"/>
    </source>
</evidence>
<keyword evidence="3 5" id="KW-0067">ATP-binding</keyword>
<dbReference type="Pfam" id="PF00005">
    <property type="entry name" value="ABC_tran"/>
    <property type="match status" value="1"/>
</dbReference>
<dbReference type="InterPro" id="IPR027417">
    <property type="entry name" value="P-loop_NTPase"/>
</dbReference>
<proteinExistence type="predicted"/>
<dbReference type="Gene3D" id="3.40.50.300">
    <property type="entry name" value="P-loop containing nucleotide triphosphate hydrolases"/>
    <property type="match status" value="1"/>
</dbReference>